<feature type="region of interest" description="Disordered" evidence="5">
    <location>
        <begin position="682"/>
        <end position="728"/>
    </location>
</feature>
<dbReference type="Pfam" id="PF12783">
    <property type="entry name" value="Sec7-like_HUS"/>
    <property type="match status" value="1"/>
</dbReference>
<feature type="domain" description="Mon2/Sec7/BIG1-like HDS" evidence="6">
    <location>
        <begin position="917"/>
        <end position="959"/>
    </location>
</feature>
<reference evidence="10 11" key="1">
    <citation type="submission" date="2021-08" db="EMBL/GenBank/DDBJ databases">
        <title>Draft Genome Sequence of Phanerochaete sordida strain YK-624.</title>
        <authorList>
            <person name="Mori T."/>
            <person name="Dohra H."/>
            <person name="Suzuki T."/>
            <person name="Kawagishi H."/>
            <person name="Hirai H."/>
        </authorList>
    </citation>
    <scope>NUCLEOTIDE SEQUENCE [LARGE SCALE GENOMIC DNA]</scope>
    <source>
        <strain evidence="10 11">YK-624</strain>
    </source>
</reference>
<dbReference type="GO" id="GO:0005794">
    <property type="term" value="C:Golgi apparatus"/>
    <property type="evidence" value="ECO:0007669"/>
    <property type="project" value="UniProtKB-ARBA"/>
</dbReference>
<evidence type="ECO:0000313" key="10">
    <source>
        <dbReference type="EMBL" id="GJE90649.1"/>
    </source>
</evidence>
<proteinExistence type="inferred from homology"/>
<dbReference type="Pfam" id="PF09324">
    <property type="entry name" value="Sec7-like_HDS"/>
    <property type="match status" value="1"/>
</dbReference>
<gene>
    <name evidence="10" type="ORF">PsYK624_067930</name>
</gene>
<protein>
    <recommendedName>
        <fullName evidence="2">Protein MON2 homolog</fullName>
    </recommendedName>
</protein>
<evidence type="ECO:0000259" key="6">
    <source>
        <dbReference type="Pfam" id="PF09324"/>
    </source>
</evidence>
<dbReference type="InterPro" id="IPR015403">
    <property type="entry name" value="Mon2/Sec7/BIG1-like_HDS"/>
</dbReference>
<dbReference type="GO" id="GO:0015031">
    <property type="term" value="P:protein transport"/>
    <property type="evidence" value="ECO:0007669"/>
    <property type="project" value="UniProtKB-KW"/>
</dbReference>
<feature type="compositionally biased region" description="Low complexity" evidence="5">
    <location>
        <begin position="970"/>
        <end position="979"/>
    </location>
</feature>
<feature type="domain" description="Mon2/Sec7/BIG1-like HUS" evidence="7">
    <location>
        <begin position="202"/>
        <end position="374"/>
    </location>
</feature>
<evidence type="ECO:0000256" key="4">
    <source>
        <dbReference type="ARBA" id="ARBA00022927"/>
    </source>
</evidence>
<comment type="similarity">
    <text evidence="1">Belongs to the MON2 family.</text>
</comment>
<sequence length="1788" mass="195334">MSSLAFLVTELQSLASETRRKHPDVREAAEKSLAILRSSPEQATANLASDGPQSEDLLRPVFMGCETKNAKVVAISLGSLQRLIALKAVPQSAVPIIVKTMTDCMNQGVDIQLRILQTLLSLITNFPNVHGDLLGEALLLCFKLQESRIAVVSSTAAATLRQLVMFVVDKVVDEDRKDILETSDLEDVTLPNGTPKLLGPSARDAFAVFEDLCLLANSEKPKFLKLETLRKTFALELIESVLTNYHELFRKHEELLMLLQHHLCPLLLKALSDRPSFPLTLRATRVVFLLLKQFSLELRTEAEVFLMLLIKIVSSESSDGMTPSQSTESFHPTHGARPQWMRVLAMEIMRGLCSDGELMRNVWARYDAEDSGSKVFTALITALKRLVTEKPSLLGVSSQMLGVGVPPPEGASGYLDVGGVAGLVANAASATVSGMASMMVSEAGLSVQNSAMKLQCIDQLDKADSPPIPEPYIYLLGVQCLVSLCEGFASFVSPLYNTLMVQRPRAAGEPVIRAPPALDLSTLPQDEPSTLQLRVVHNMIENGWPALLAALSFIISTNLSDELFVDVLASYQAMTNVSGMLGLTTPRDAFFTSLAKLAIPARVVSSLENYIEPSTPRTASGAITDNLGLTAPPQPPGLSERNLACLKAFVTSSLFLAGSLGESWFDILETLQNADYVLTTKGAKTHQTPSKRNSMGPAPPMGRSVSGPARSTTSVGAPTPPPAQPQSRHPLLADLDPESVLVAMQRLFDASKNMDDTAFHHFVEALCRLSAAMVGMQSEESESLGPSAAGGEIVTSPSLTLPGESANRRRVSGIHLQRTLRSGDFGINKLGGVAKSNIHRLIYRDPEVAWNIVTSHLLAVVKHQPAPQTIRLQAARILDDILIVVPRNLSTTGDLQPKVQRRVLDVLAQQVIIDNGILGNSTTVEIKRMGLETLHQILQASGHTLVVGWETIFEILGSVCRPATPPPAAPAVSDASAAPRRPPPLGYANEKSYSSLVKIAFQSLTLVCDSLSVLSPDHLRLCITTLGQFGRQADTNIALTAAESLLWGVSDSIQTKRKDAENESEYSALWMFLLLEILGLCTDSRPEVRNGAIQTLFRTLQLYGATLSLATWDECIWKVTFPLLDDITHAIRNAGAADPQWDESKVLALQSVGTILQDFLASKIMHLESFEKAWAAFVQHIEDAWLHDGRAISAPALRCLDKAVRALLPVGDDLRAQASDALEVVWQACDRMGEVVVRKDAELAAKPFTQESLMTFVEAIRSTRGAYKEFEKKEWTLERITRLAAVLKSVLTYSTSPDFRPDIDVMSPVQNVVMEAIDEIDLSVPGVPSLIMRDLSEYITLAFLAAFDVQEAPPAGSSKSTRPQKRVTYIALSKKTMPQVVKLYLQFREDAAIYNDGTVEAILSAYSIPVKMKYECPPSCKHGKDLPLWKSATKNLLQVVKECGPQLQRLGDAVETERVEGIWRQIVDSFRGGILADCTPAEHLPLDVQEAEESFDLSLIASLEIDVVPYLGDLRVPDYIIRQLATVLQRGSRIRDDHDYRPPSPSSPGHKPNSSSYDFEKIEKLGDVPAIEGTTEPGRFVPRERFAYWCFDLLFVVCSDAAQDRLAARKRVASLALPALLERCRLALVSFVADEALRGNLPFPRAREEELLYVLRGLLRLRLWPGALWAALSESPSQHSSEQPPIDTALAPAALVADAVKRSTKAHLFHFFDVFCEIVAIPRRPPSVWVLAEPAADAGDPAQAHVLGWNAVSGEAGEAGERRAVELDARTLAKQCLRELRAEMGVGH</sequence>
<dbReference type="SUPFAM" id="SSF48371">
    <property type="entry name" value="ARM repeat"/>
    <property type="match status" value="1"/>
</dbReference>
<dbReference type="Pfam" id="PF16206">
    <property type="entry name" value="Mon2_C"/>
    <property type="match status" value="2"/>
</dbReference>
<dbReference type="EMBL" id="BPQB01000017">
    <property type="protein sequence ID" value="GJE90649.1"/>
    <property type="molecule type" value="Genomic_DNA"/>
</dbReference>
<feature type="region of interest" description="Disordered" evidence="5">
    <location>
        <begin position="1535"/>
        <end position="1556"/>
    </location>
</feature>
<evidence type="ECO:0000259" key="7">
    <source>
        <dbReference type="Pfam" id="PF12783"/>
    </source>
</evidence>
<dbReference type="InterPro" id="IPR032691">
    <property type="entry name" value="Mon2/Sec7/BIG1-like_HUS"/>
</dbReference>
<dbReference type="Proteomes" id="UP000703269">
    <property type="component" value="Unassembled WGS sequence"/>
</dbReference>
<dbReference type="PANTHER" id="PTHR10663:SF333">
    <property type="entry name" value="PROTEIN MON2 HOMOLOG"/>
    <property type="match status" value="1"/>
</dbReference>
<evidence type="ECO:0000256" key="2">
    <source>
        <dbReference type="ARBA" id="ARBA00017134"/>
    </source>
</evidence>
<dbReference type="InterPro" id="IPR032817">
    <property type="entry name" value="Mon2_C"/>
</dbReference>
<evidence type="ECO:0000256" key="5">
    <source>
        <dbReference type="SAM" id="MobiDB-lite"/>
    </source>
</evidence>
<name>A0A9P3GB62_9APHY</name>
<keyword evidence="3" id="KW-0813">Transport</keyword>
<keyword evidence="4" id="KW-0653">Protein transport</keyword>
<feature type="domain" description="Mon2 C-terminal" evidence="8">
    <location>
        <begin position="1367"/>
        <end position="1532"/>
    </location>
</feature>
<feature type="region of interest" description="Disordered" evidence="5">
    <location>
        <begin position="781"/>
        <end position="806"/>
    </location>
</feature>
<dbReference type="Pfam" id="PF16213">
    <property type="entry name" value="DCB"/>
    <property type="match status" value="1"/>
</dbReference>
<feature type="domain" description="Mon2 C-terminal" evidence="8">
    <location>
        <begin position="1065"/>
        <end position="1223"/>
    </location>
</feature>
<evidence type="ECO:0000259" key="8">
    <source>
        <dbReference type="Pfam" id="PF16206"/>
    </source>
</evidence>
<evidence type="ECO:0000313" key="11">
    <source>
        <dbReference type="Proteomes" id="UP000703269"/>
    </source>
</evidence>
<evidence type="ECO:0000256" key="1">
    <source>
        <dbReference type="ARBA" id="ARBA00008144"/>
    </source>
</evidence>
<evidence type="ECO:0000259" key="9">
    <source>
        <dbReference type="Pfam" id="PF16213"/>
    </source>
</evidence>
<comment type="caution">
    <text evidence="10">The sequence shown here is derived from an EMBL/GenBank/DDBJ whole genome shotgun (WGS) entry which is preliminary data.</text>
</comment>
<feature type="domain" description="Mon2/Sec7/BIG1-like dimerisation and cyclophilin-binding" evidence="9">
    <location>
        <begin position="4"/>
        <end position="175"/>
    </location>
</feature>
<feature type="region of interest" description="Disordered" evidence="5">
    <location>
        <begin position="967"/>
        <end position="986"/>
    </location>
</feature>
<accession>A0A9P3GB62</accession>
<keyword evidence="11" id="KW-1185">Reference proteome</keyword>
<dbReference type="InterPro" id="IPR016024">
    <property type="entry name" value="ARM-type_fold"/>
</dbReference>
<evidence type="ECO:0000256" key="3">
    <source>
        <dbReference type="ARBA" id="ARBA00022448"/>
    </source>
</evidence>
<dbReference type="PANTHER" id="PTHR10663">
    <property type="entry name" value="GUANYL-NUCLEOTIDE EXCHANGE FACTOR"/>
    <property type="match status" value="1"/>
</dbReference>
<organism evidence="10 11">
    <name type="scientific">Phanerochaete sordida</name>
    <dbReference type="NCBI Taxonomy" id="48140"/>
    <lineage>
        <taxon>Eukaryota</taxon>
        <taxon>Fungi</taxon>
        <taxon>Dikarya</taxon>
        <taxon>Basidiomycota</taxon>
        <taxon>Agaricomycotina</taxon>
        <taxon>Agaricomycetes</taxon>
        <taxon>Polyporales</taxon>
        <taxon>Phanerochaetaceae</taxon>
        <taxon>Phanerochaete</taxon>
    </lineage>
</organism>
<dbReference type="InterPro" id="IPR032629">
    <property type="entry name" value="DCB_dom"/>
</dbReference>
<dbReference type="OrthoDB" id="294853at2759"/>